<evidence type="ECO:0000313" key="1">
    <source>
        <dbReference type="EMBL" id="ALI35429.1"/>
    </source>
</evidence>
<dbReference type="AlphaFoldDB" id="A0A654LYW5"/>
<name>A0A654LYW5_9ARCH</name>
<organism evidence="1 2">
    <name type="scientific">Candidatus Nitrosocosmicus oleophilus</name>
    <dbReference type="NCBI Taxonomy" id="1353260"/>
    <lineage>
        <taxon>Archaea</taxon>
        <taxon>Nitrososphaerota</taxon>
        <taxon>Nitrososphaeria</taxon>
        <taxon>Nitrososphaerales</taxon>
        <taxon>Nitrososphaeraceae</taxon>
        <taxon>Candidatus Nitrosocosmicus</taxon>
    </lineage>
</organism>
<dbReference type="GeneID" id="60421304"/>
<keyword evidence="2" id="KW-1185">Reference proteome</keyword>
<dbReference type="RefSeq" id="WP_196817895.1">
    <property type="nucleotide sequence ID" value="NZ_CP012850.1"/>
</dbReference>
<accession>A0A654LYW5</accession>
<reference evidence="2" key="1">
    <citation type="submission" date="2015-10" db="EMBL/GenBank/DDBJ databases">
        <title>Niche specialization of a soil ammonia-oxidizing archaeon, Candidatus Nitrosocosmicus oleophilus.</title>
        <authorList>
            <person name="Jung M.-Y."/>
            <person name="Rhee S.-K."/>
        </authorList>
    </citation>
    <scope>NUCLEOTIDE SEQUENCE [LARGE SCALE GENOMIC DNA]</scope>
    <source>
        <strain evidence="2">MY3</strain>
    </source>
</reference>
<protein>
    <submittedName>
        <fullName evidence="1">Uncharacterized protein</fullName>
    </submittedName>
</protein>
<gene>
    <name evidence="1" type="ORF">NMY3_01224</name>
</gene>
<proteinExistence type="predicted"/>
<dbReference type="Proteomes" id="UP000058925">
    <property type="component" value="Chromosome"/>
</dbReference>
<dbReference type="KEGG" id="taa:NMY3_01224"/>
<dbReference type="EMBL" id="CP012850">
    <property type="protein sequence ID" value="ALI35429.1"/>
    <property type="molecule type" value="Genomic_DNA"/>
</dbReference>
<evidence type="ECO:0000313" key="2">
    <source>
        <dbReference type="Proteomes" id="UP000058925"/>
    </source>
</evidence>
<sequence length="702" mass="79952">MKSNPAILGYVQAYVDQGHEKDPIGRGELIFFADALDPNAGKIIIEFTSPPWHKTGIQPFAWDMLPPPVSANFYNTGSLNDTYVIRLVLSPMVSFQQTTIEGSKLYHRVITDIQTGRKFVDPLNQVVRLEVFRPQDESLVPQPDEPIEPMRFLEEPYSLGFLMSLPADDELEAVVRVIPYPNGVEFVSTGGKYSLRLQIDRDDQPAAFAYEIIRPGPFLNDWPEPPLPVGPPREREHEFRIRIVYSPNVSIRAEAIPARKYEILVETRKVYRVDDVPPQGSSLDDYTFTYFNIRDTPGSTPRRPVWITLFELGVGFIPYIGALYNIAQLVYSLSTGKDFWGYKVADLDFVMMGFAAVLPFALKATPAVRNLQKEIIQVIPRDSSKRILAQILDDGITRIVKIRLQRELLEAVGQIDTKSATDLARKMALYAAGKITASQFIKEFDNLVSAAFIRQLDMRKIERVMSADFKNFKNPILAEGFNEYVSRNRFADPVNWAIQQRNKNSRFLFELQTELGPNWKNILMRSRANDVRLRPVSQKELTHFDTYAVQIEDAKSLAKVNAGHGAYYEVDHILEQRFWRNDPRIVIAFDEKDLGLAILVPKGPGIAAKMPGLPISYVHTTKTQMLNYLIPHGQEALYTAQEIFDAHMFVLKHLGLDESILRSSRLLGDFKLLAKARGEPALKFRIPSRYRYSPTKGRWEAL</sequence>